<dbReference type="GO" id="GO:0017171">
    <property type="term" value="F:serine hydrolase activity"/>
    <property type="evidence" value="ECO:0007669"/>
    <property type="project" value="TreeGrafter"/>
</dbReference>
<evidence type="ECO:0000259" key="6">
    <source>
        <dbReference type="Pfam" id="PF00151"/>
    </source>
</evidence>
<evidence type="ECO:0000256" key="5">
    <source>
        <dbReference type="SAM" id="SignalP"/>
    </source>
</evidence>
<dbReference type="InterPro" id="IPR000734">
    <property type="entry name" value="TAG_lipase"/>
</dbReference>
<comment type="subcellular location">
    <subcellularLocation>
        <location evidence="1">Secreted</location>
    </subcellularLocation>
</comment>
<gene>
    <name evidence="8" type="primary">LOC117654288</name>
</gene>
<organism evidence="8">
    <name type="scientific">Thrips palmi</name>
    <name type="common">Melon thrips</name>
    <dbReference type="NCBI Taxonomy" id="161013"/>
    <lineage>
        <taxon>Eukaryota</taxon>
        <taxon>Metazoa</taxon>
        <taxon>Ecdysozoa</taxon>
        <taxon>Arthropoda</taxon>
        <taxon>Hexapoda</taxon>
        <taxon>Insecta</taxon>
        <taxon>Pterygota</taxon>
        <taxon>Neoptera</taxon>
        <taxon>Paraneoptera</taxon>
        <taxon>Thysanoptera</taxon>
        <taxon>Terebrantia</taxon>
        <taxon>Thripoidea</taxon>
        <taxon>Thripidae</taxon>
        <taxon>Thrips</taxon>
    </lineage>
</organism>
<dbReference type="SUPFAM" id="SSF53474">
    <property type="entry name" value="alpha/beta-Hydrolases"/>
    <property type="match status" value="1"/>
</dbReference>
<comment type="similarity">
    <text evidence="2 4">Belongs to the AB hydrolase superfamily. Lipase family.</text>
</comment>
<dbReference type="Pfam" id="PF00151">
    <property type="entry name" value="Lipase"/>
    <property type="match status" value="1"/>
</dbReference>
<keyword evidence="5" id="KW-0732">Signal</keyword>
<dbReference type="RefSeq" id="XP_034256705.1">
    <property type="nucleotide sequence ID" value="XM_034400814.1"/>
</dbReference>
<dbReference type="GeneID" id="117654288"/>
<keyword evidence="7" id="KW-1185">Reference proteome</keyword>
<dbReference type="Proteomes" id="UP000515158">
    <property type="component" value="Unplaced"/>
</dbReference>
<dbReference type="PANTHER" id="PTHR11610:SF173">
    <property type="entry name" value="LIPASE DOMAIN-CONTAINING PROTEIN-RELATED"/>
    <property type="match status" value="1"/>
</dbReference>
<dbReference type="GO" id="GO:0016298">
    <property type="term" value="F:lipase activity"/>
    <property type="evidence" value="ECO:0007669"/>
    <property type="project" value="InterPro"/>
</dbReference>
<dbReference type="PANTHER" id="PTHR11610">
    <property type="entry name" value="LIPASE"/>
    <property type="match status" value="1"/>
</dbReference>
<dbReference type="GO" id="GO:0016042">
    <property type="term" value="P:lipid catabolic process"/>
    <property type="evidence" value="ECO:0007669"/>
    <property type="project" value="TreeGrafter"/>
</dbReference>
<evidence type="ECO:0000256" key="3">
    <source>
        <dbReference type="ARBA" id="ARBA00022525"/>
    </source>
</evidence>
<evidence type="ECO:0000313" key="7">
    <source>
        <dbReference type="Proteomes" id="UP000515158"/>
    </source>
</evidence>
<evidence type="ECO:0000256" key="1">
    <source>
        <dbReference type="ARBA" id="ARBA00004613"/>
    </source>
</evidence>
<evidence type="ECO:0000313" key="8">
    <source>
        <dbReference type="RefSeq" id="XP_034256705.1"/>
    </source>
</evidence>
<dbReference type="OrthoDB" id="199913at2759"/>
<dbReference type="KEGG" id="tpal:117654288"/>
<accession>A0A6P9AGX3</accession>
<dbReference type="InterPro" id="IPR029058">
    <property type="entry name" value="AB_hydrolase_fold"/>
</dbReference>
<sequence>MARSLLLVTLLIAASIHIFADNEVPRLSSFRKDHIRFYFFNKGNAHLDKGYQIGNEFNVQDILASGFRPTNQTKVIIPGWSSAVNNPIIQLLKNAYFVSDEPNVIVVDWSDLSYLPIGNVQAIGKRAAQLLDFMVREDLLRLDWLHIVGMSESSHIAGVTGESISTGRAARITGLDPSRPFINMKVKDGRLSDDDADLVDVVHTNAGTLGEQAAVGHLDFYANGGKKQPGCDREFIGSCSHERAVRLFAESINSPDAFKGWRCDDEWAALHQRCPDSGVEATMGEHLSYSQHGSYFLTTNGASPFGLGD</sequence>
<evidence type="ECO:0000256" key="4">
    <source>
        <dbReference type="RuleBase" id="RU004262"/>
    </source>
</evidence>
<protein>
    <submittedName>
        <fullName evidence="8">Endothelial lipase-like</fullName>
    </submittedName>
</protein>
<evidence type="ECO:0000256" key="2">
    <source>
        <dbReference type="ARBA" id="ARBA00010701"/>
    </source>
</evidence>
<feature type="domain" description="Lipase" evidence="6">
    <location>
        <begin position="29"/>
        <end position="305"/>
    </location>
</feature>
<reference evidence="8" key="1">
    <citation type="submission" date="2025-08" db="UniProtKB">
        <authorList>
            <consortium name="RefSeq"/>
        </authorList>
    </citation>
    <scope>IDENTIFICATION</scope>
    <source>
        <tissue evidence="8">Total insect</tissue>
    </source>
</reference>
<dbReference type="Gene3D" id="3.40.50.1820">
    <property type="entry name" value="alpha/beta hydrolase"/>
    <property type="match status" value="1"/>
</dbReference>
<name>A0A6P9AGX3_THRPL</name>
<dbReference type="InterPro" id="IPR013818">
    <property type="entry name" value="Lipase"/>
</dbReference>
<proteinExistence type="inferred from homology"/>
<feature type="signal peptide" evidence="5">
    <location>
        <begin position="1"/>
        <end position="20"/>
    </location>
</feature>
<dbReference type="GO" id="GO:0005615">
    <property type="term" value="C:extracellular space"/>
    <property type="evidence" value="ECO:0007669"/>
    <property type="project" value="TreeGrafter"/>
</dbReference>
<dbReference type="PRINTS" id="PR00821">
    <property type="entry name" value="TAGLIPASE"/>
</dbReference>
<feature type="chain" id="PRO_5027718193" evidence="5">
    <location>
        <begin position="21"/>
        <end position="309"/>
    </location>
</feature>
<dbReference type="InParanoid" id="A0A6P9AGX3"/>
<dbReference type="AlphaFoldDB" id="A0A6P9AGX3"/>
<keyword evidence="3" id="KW-0964">Secreted</keyword>